<keyword evidence="2" id="KW-1185">Reference proteome</keyword>
<evidence type="ECO:0000313" key="1">
    <source>
        <dbReference type="EMBL" id="CAH1412495.1"/>
    </source>
</evidence>
<reference evidence="1 2" key="1">
    <citation type="submission" date="2022-01" db="EMBL/GenBank/DDBJ databases">
        <authorList>
            <person name="Xiong W."/>
            <person name="Schranz E."/>
        </authorList>
    </citation>
    <scope>NUCLEOTIDE SEQUENCE [LARGE SCALE GENOMIC DNA]</scope>
</reference>
<gene>
    <name evidence="1" type="ORF">LVIROSA_LOCUS507</name>
</gene>
<proteinExistence type="predicted"/>
<name>A0AAU9LDJ2_9ASTR</name>
<dbReference type="Proteomes" id="UP001157418">
    <property type="component" value="Unassembled WGS sequence"/>
</dbReference>
<evidence type="ECO:0000313" key="2">
    <source>
        <dbReference type="Proteomes" id="UP001157418"/>
    </source>
</evidence>
<sequence length="103" mass="11987">MMFSGTRRAKIVKHNSPENTTRYSKQETLSASVCQRKEWTLFLVLQCGWHIWVLKATGDSNSGIKWCEKQLIHNCFVNWICICVETIIIRRNLISITKGRPFS</sequence>
<protein>
    <submittedName>
        <fullName evidence="1">Uncharacterized protein</fullName>
    </submittedName>
</protein>
<dbReference type="AlphaFoldDB" id="A0AAU9LDJ2"/>
<dbReference type="EMBL" id="CAKMRJ010000001">
    <property type="protein sequence ID" value="CAH1412495.1"/>
    <property type="molecule type" value="Genomic_DNA"/>
</dbReference>
<organism evidence="1 2">
    <name type="scientific">Lactuca virosa</name>
    <dbReference type="NCBI Taxonomy" id="75947"/>
    <lineage>
        <taxon>Eukaryota</taxon>
        <taxon>Viridiplantae</taxon>
        <taxon>Streptophyta</taxon>
        <taxon>Embryophyta</taxon>
        <taxon>Tracheophyta</taxon>
        <taxon>Spermatophyta</taxon>
        <taxon>Magnoliopsida</taxon>
        <taxon>eudicotyledons</taxon>
        <taxon>Gunneridae</taxon>
        <taxon>Pentapetalae</taxon>
        <taxon>asterids</taxon>
        <taxon>campanulids</taxon>
        <taxon>Asterales</taxon>
        <taxon>Asteraceae</taxon>
        <taxon>Cichorioideae</taxon>
        <taxon>Cichorieae</taxon>
        <taxon>Lactucinae</taxon>
        <taxon>Lactuca</taxon>
    </lineage>
</organism>
<comment type="caution">
    <text evidence="1">The sequence shown here is derived from an EMBL/GenBank/DDBJ whole genome shotgun (WGS) entry which is preliminary data.</text>
</comment>
<accession>A0AAU9LDJ2</accession>